<dbReference type="Pfam" id="PF00269">
    <property type="entry name" value="SASP"/>
    <property type="match status" value="1"/>
</dbReference>
<proteinExistence type="predicted"/>
<protein>
    <submittedName>
        <fullName evidence="1">Small, acid-soluble spore protein, alpha/beta type</fullName>
    </submittedName>
</protein>
<organism evidence="1 2">
    <name type="scientific">Clostridium bovifaecis</name>
    <dbReference type="NCBI Taxonomy" id="2184719"/>
    <lineage>
        <taxon>Bacteria</taxon>
        <taxon>Bacillati</taxon>
        <taxon>Bacillota</taxon>
        <taxon>Clostridia</taxon>
        <taxon>Eubacteriales</taxon>
        <taxon>Clostridiaceae</taxon>
        <taxon>Clostridium</taxon>
    </lineage>
</organism>
<sequence>MRAISAKINTKSRDVDIKSRTELAKELGIEIPKDGYWGDVPSKLCGIVGGAKEEKRS</sequence>
<accession>A0A6I6FAX8</accession>
<name>A0A6I6FAX8_9CLOT</name>
<reference evidence="1 2" key="1">
    <citation type="submission" date="2019-12" db="EMBL/GenBank/DDBJ databases">
        <title>Genome sequenceing of Clostridium bovifaecis.</title>
        <authorList>
            <person name="Yao Y."/>
        </authorList>
    </citation>
    <scope>NUCLEOTIDE SEQUENCE [LARGE SCALE GENOMIC DNA]</scope>
    <source>
        <strain evidence="1 2">BXX</strain>
    </source>
</reference>
<evidence type="ECO:0000313" key="1">
    <source>
        <dbReference type="EMBL" id="QGU94925.1"/>
    </source>
</evidence>
<dbReference type="GO" id="GO:0006265">
    <property type="term" value="P:DNA topological change"/>
    <property type="evidence" value="ECO:0007669"/>
    <property type="project" value="InterPro"/>
</dbReference>
<gene>
    <name evidence="1" type="ORF">GOM49_07265</name>
</gene>
<dbReference type="EMBL" id="CP046522">
    <property type="protein sequence ID" value="QGU94925.1"/>
    <property type="molecule type" value="Genomic_DNA"/>
</dbReference>
<dbReference type="InterPro" id="IPR001448">
    <property type="entry name" value="SASP_alpha/beta-type"/>
</dbReference>
<dbReference type="GO" id="GO:0003690">
    <property type="term" value="F:double-stranded DNA binding"/>
    <property type="evidence" value="ECO:0007669"/>
    <property type="project" value="InterPro"/>
</dbReference>
<keyword evidence="2" id="KW-1185">Reference proteome</keyword>
<dbReference type="Proteomes" id="UP000422764">
    <property type="component" value="Chromosome"/>
</dbReference>
<dbReference type="AlphaFoldDB" id="A0A6I6FAX8"/>
<evidence type="ECO:0000313" key="2">
    <source>
        <dbReference type="Proteomes" id="UP000422764"/>
    </source>
</evidence>